<gene>
    <name evidence="1" type="ORF">ACFSCX_05175</name>
</gene>
<dbReference type="RefSeq" id="WP_377927091.1">
    <property type="nucleotide sequence ID" value="NZ_JBHUEM010000004.1"/>
</dbReference>
<dbReference type="Pfam" id="PF08761">
    <property type="entry name" value="dUTPase_2"/>
    <property type="match status" value="1"/>
</dbReference>
<dbReference type="GO" id="GO:0004170">
    <property type="term" value="F:dUTP diphosphatase activity"/>
    <property type="evidence" value="ECO:0007669"/>
    <property type="project" value="UniProtKB-EC"/>
</dbReference>
<dbReference type="EMBL" id="JBHUEM010000004">
    <property type="protein sequence ID" value="MFD1735952.1"/>
    <property type="molecule type" value="Genomic_DNA"/>
</dbReference>
<protein>
    <submittedName>
        <fullName evidence="1">dUTP diphosphatase</fullName>
        <ecNumber evidence="1">3.6.1.23</ecNumber>
    </submittedName>
</protein>
<dbReference type="Proteomes" id="UP001597214">
    <property type="component" value="Unassembled WGS sequence"/>
</dbReference>
<evidence type="ECO:0000313" key="1">
    <source>
        <dbReference type="EMBL" id="MFD1735952.1"/>
    </source>
</evidence>
<dbReference type="SUPFAM" id="SSF101386">
    <property type="entry name" value="all-alpha NTP pyrophosphatases"/>
    <property type="match status" value="1"/>
</dbReference>
<proteinExistence type="predicted"/>
<comment type="caution">
    <text evidence="1">The sequence shown here is derived from an EMBL/GenBank/DDBJ whole genome shotgun (WGS) entry which is preliminary data.</text>
</comment>
<name>A0ABW4LLF4_9BACI</name>
<accession>A0ABW4LLF4</accession>
<organism evidence="1 2">
    <name type="scientific">Bacillus salitolerans</name>
    <dbReference type="NCBI Taxonomy" id="1437434"/>
    <lineage>
        <taxon>Bacteria</taxon>
        <taxon>Bacillati</taxon>
        <taxon>Bacillota</taxon>
        <taxon>Bacilli</taxon>
        <taxon>Bacillales</taxon>
        <taxon>Bacillaceae</taxon>
        <taxon>Bacillus</taxon>
    </lineage>
</organism>
<dbReference type="Gene3D" id="1.10.4010.10">
    <property type="entry name" value="Type II deoxyuridine triphosphatase"/>
    <property type="match status" value="1"/>
</dbReference>
<dbReference type="InterPro" id="IPR014871">
    <property type="entry name" value="dUTPase/dCTP_pyrophosphatase"/>
</dbReference>
<evidence type="ECO:0000313" key="2">
    <source>
        <dbReference type="Proteomes" id="UP001597214"/>
    </source>
</evidence>
<sequence>MNLSTLFTMQKKLDQRIELEHGLQNESLFERKVLALLVELGELANETRCFKFWSKKPASNKDVIVEEYVDGLHFILSLGIEAGYDQEIEKIEIETSMVQNLTTHFIDVYSGIYKFKEDHSKVNYICLIEQYLLLGHALDFKYGDIEKAYMDKNTVNHERQDQGY</sequence>
<dbReference type="InterPro" id="IPR016947">
    <property type="entry name" value="UCP030140"/>
</dbReference>
<dbReference type="CDD" id="cd11527">
    <property type="entry name" value="NTP-PPase_dUTPase"/>
    <property type="match status" value="1"/>
</dbReference>
<keyword evidence="1" id="KW-0378">Hydrolase</keyword>
<reference evidence="2" key="1">
    <citation type="journal article" date="2019" name="Int. J. Syst. Evol. Microbiol.">
        <title>The Global Catalogue of Microorganisms (GCM) 10K type strain sequencing project: providing services to taxonomists for standard genome sequencing and annotation.</title>
        <authorList>
            <consortium name="The Broad Institute Genomics Platform"/>
            <consortium name="The Broad Institute Genome Sequencing Center for Infectious Disease"/>
            <person name="Wu L."/>
            <person name="Ma J."/>
        </authorList>
    </citation>
    <scope>NUCLEOTIDE SEQUENCE [LARGE SCALE GENOMIC DNA]</scope>
    <source>
        <strain evidence="2">CCUG 49339</strain>
    </source>
</reference>
<dbReference type="PIRSF" id="PIRSF030140">
    <property type="entry name" value="UCP030140"/>
    <property type="match status" value="1"/>
</dbReference>
<keyword evidence="2" id="KW-1185">Reference proteome</keyword>
<dbReference type="EC" id="3.6.1.23" evidence="1"/>